<dbReference type="PANTHER" id="PTHR37305:SF1">
    <property type="entry name" value="MEMBRANE PROTEIN"/>
    <property type="match status" value="1"/>
</dbReference>
<feature type="transmembrane region" description="Helical" evidence="1">
    <location>
        <begin position="16"/>
        <end position="36"/>
    </location>
</feature>
<keyword evidence="1" id="KW-0472">Membrane</keyword>
<dbReference type="Proteomes" id="UP000501868">
    <property type="component" value="Chromosome"/>
</dbReference>
<accession>A0A6H1NX38</accession>
<feature type="transmembrane region" description="Helical" evidence="1">
    <location>
        <begin position="238"/>
        <end position="259"/>
    </location>
</feature>
<dbReference type="EMBL" id="CP051128">
    <property type="protein sequence ID" value="QIZ05870.1"/>
    <property type="molecule type" value="Genomic_DNA"/>
</dbReference>
<evidence type="ECO:0000313" key="3">
    <source>
        <dbReference type="Proteomes" id="UP000501868"/>
    </source>
</evidence>
<feature type="transmembrane region" description="Helical" evidence="1">
    <location>
        <begin position="122"/>
        <end position="145"/>
    </location>
</feature>
<reference evidence="2 3" key="2">
    <citation type="submission" date="2020-04" db="EMBL/GenBank/DDBJ databases">
        <authorList>
            <person name="Fomenkov A."/>
            <person name="Anton B.P."/>
            <person name="Roberts R.J."/>
        </authorList>
    </citation>
    <scope>NUCLEOTIDE SEQUENCE [LARGE SCALE GENOMIC DNA]</scope>
    <source>
        <strain evidence="2 3">S2</strain>
    </source>
</reference>
<proteinExistence type="predicted"/>
<dbReference type="GO" id="GO:0140359">
    <property type="term" value="F:ABC-type transporter activity"/>
    <property type="evidence" value="ECO:0007669"/>
    <property type="project" value="InterPro"/>
</dbReference>
<organism evidence="2 3">
    <name type="scientific">Priestia megaterium</name>
    <name type="common">Bacillus megaterium</name>
    <dbReference type="NCBI Taxonomy" id="1404"/>
    <lineage>
        <taxon>Bacteria</taxon>
        <taxon>Bacillati</taxon>
        <taxon>Bacillota</taxon>
        <taxon>Bacilli</taxon>
        <taxon>Bacillales</taxon>
        <taxon>Bacillaceae</taxon>
        <taxon>Priestia</taxon>
    </lineage>
</organism>
<evidence type="ECO:0000313" key="2">
    <source>
        <dbReference type="EMBL" id="QIZ05870.1"/>
    </source>
</evidence>
<name>A0A6H1NX38_PRIMG</name>
<evidence type="ECO:0000256" key="1">
    <source>
        <dbReference type="SAM" id="Phobius"/>
    </source>
</evidence>
<dbReference type="PANTHER" id="PTHR37305">
    <property type="entry name" value="INTEGRAL MEMBRANE PROTEIN-RELATED"/>
    <property type="match status" value="1"/>
</dbReference>
<dbReference type="GO" id="GO:0005886">
    <property type="term" value="C:plasma membrane"/>
    <property type="evidence" value="ECO:0007669"/>
    <property type="project" value="UniProtKB-SubCell"/>
</dbReference>
<reference evidence="2 3" key="1">
    <citation type="submission" date="2020-04" db="EMBL/GenBank/DDBJ databases">
        <title>Genome-Wide Identification of 5-Methylcytosine Sites in Bacterial Genomes By High-Throughput Sequencing of MspJI Restriction Fragments.</title>
        <authorList>
            <person name="Wu V."/>
        </authorList>
    </citation>
    <scope>NUCLEOTIDE SEQUENCE [LARGE SCALE GENOMIC DNA]</scope>
    <source>
        <strain evidence="2 3">S2</strain>
    </source>
</reference>
<keyword evidence="1" id="KW-0812">Transmembrane</keyword>
<dbReference type="AlphaFoldDB" id="A0A6H1NX38"/>
<feature type="transmembrane region" description="Helical" evidence="1">
    <location>
        <begin position="188"/>
        <end position="205"/>
    </location>
</feature>
<protein>
    <submittedName>
        <fullName evidence="2">ABC transporter permease subunit</fullName>
    </submittedName>
</protein>
<gene>
    <name evidence="2" type="ORF">HFZ78_03110</name>
</gene>
<keyword evidence="1" id="KW-1133">Transmembrane helix</keyword>
<feature type="transmembrane region" description="Helical" evidence="1">
    <location>
        <begin position="57"/>
        <end position="81"/>
    </location>
</feature>
<feature type="transmembrane region" description="Helical" evidence="1">
    <location>
        <begin position="157"/>
        <end position="182"/>
    </location>
</feature>
<dbReference type="Pfam" id="PF12679">
    <property type="entry name" value="ABC2_membrane_2"/>
    <property type="match status" value="1"/>
</dbReference>
<sequence length="265" mass="29844">MNIFFHELKAYRKSTIIWSVSLLLIIALFMSFYPAFAKDAEDFRKIMEGYPEAIRNAIGFNLGNFFTILGFYCFPLSFITLCGAIQGMNLGTSIVSKEVREKTADFLLTKPVTRTTVLTAKLMAAFVSIIMTNIIYLAVTIILAFQVKTDDFSLMVLIMLSLTMFFIQLIFLALGVMMSVIVPKIKSVLTVSLTTVFAFYFLGMFSTTTGEEAKRYISPFKYFDTAYIIKHESFEASFLIVGAVIIILAIAASYFVYLIKDIHAV</sequence>